<evidence type="ECO:0000313" key="2">
    <source>
        <dbReference type="Proteomes" id="UP001066276"/>
    </source>
</evidence>
<accession>A0AAV7QII0</accession>
<sequence length="79" mass="8898">METDAALATFFVAWIQHRGIACCLDITLCRRQATFPISSIPRERQQTFLVREACPVGSCRQTLVLDGCLLMPSWVLVLE</sequence>
<organism evidence="1 2">
    <name type="scientific">Pleurodeles waltl</name>
    <name type="common">Iberian ribbed newt</name>
    <dbReference type="NCBI Taxonomy" id="8319"/>
    <lineage>
        <taxon>Eukaryota</taxon>
        <taxon>Metazoa</taxon>
        <taxon>Chordata</taxon>
        <taxon>Craniata</taxon>
        <taxon>Vertebrata</taxon>
        <taxon>Euteleostomi</taxon>
        <taxon>Amphibia</taxon>
        <taxon>Batrachia</taxon>
        <taxon>Caudata</taxon>
        <taxon>Salamandroidea</taxon>
        <taxon>Salamandridae</taxon>
        <taxon>Pleurodelinae</taxon>
        <taxon>Pleurodeles</taxon>
    </lineage>
</organism>
<reference evidence="1" key="1">
    <citation type="journal article" date="2022" name="bioRxiv">
        <title>Sequencing and chromosome-scale assembly of the giantPleurodeles waltlgenome.</title>
        <authorList>
            <person name="Brown T."/>
            <person name="Elewa A."/>
            <person name="Iarovenko S."/>
            <person name="Subramanian E."/>
            <person name="Araus A.J."/>
            <person name="Petzold A."/>
            <person name="Susuki M."/>
            <person name="Suzuki K.-i.T."/>
            <person name="Hayashi T."/>
            <person name="Toyoda A."/>
            <person name="Oliveira C."/>
            <person name="Osipova E."/>
            <person name="Leigh N.D."/>
            <person name="Simon A."/>
            <person name="Yun M.H."/>
        </authorList>
    </citation>
    <scope>NUCLEOTIDE SEQUENCE</scope>
    <source>
        <strain evidence="1">20211129_DDA</strain>
        <tissue evidence="1">Liver</tissue>
    </source>
</reference>
<keyword evidence="2" id="KW-1185">Reference proteome</keyword>
<comment type="caution">
    <text evidence="1">The sequence shown here is derived from an EMBL/GenBank/DDBJ whole genome shotgun (WGS) entry which is preliminary data.</text>
</comment>
<gene>
    <name evidence="1" type="ORF">NDU88_005319</name>
</gene>
<dbReference type="Proteomes" id="UP001066276">
    <property type="component" value="Chromosome 6"/>
</dbReference>
<proteinExistence type="predicted"/>
<evidence type="ECO:0008006" key="3">
    <source>
        <dbReference type="Google" id="ProtNLM"/>
    </source>
</evidence>
<name>A0AAV7QII0_PLEWA</name>
<dbReference type="AlphaFoldDB" id="A0AAV7QII0"/>
<dbReference type="EMBL" id="JANPWB010000010">
    <property type="protein sequence ID" value="KAJ1138940.1"/>
    <property type="molecule type" value="Genomic_DNA"/>
</dbReference>
<protein>
    <recommendedName>
        <fullName evidence="3">Secreted protein</fullName>
    </recommendedName>
</protein>
<evidence type="ECO:0000313" key="1">
    <source>
        <dbReference type="EMBL" id="KAJ1138940.1"/>
    </source>
</evidence>